<dbReference type="GO" id="GO:0006281">
    <property type="term" value="P:DNA repair"/>
    <property type="evidence" value="ECO:0007669"/>
    <property type="project" value="TreeGrafter"/>
</dbReference>
<evidence type="ECO:0000313" key="1">
    <source>
        <dbReference type="EMBL" id="RKN86573.1"/>
    </source>
</evidence>
<sequence length="218" mass="24653">MSRGQARYKAILFDMDNTLLRSRIDFPRIKRDVFALLTEQGILPADFPLEDHTIATLIETARASNRLTDELDRSVWDIVVRGEREGMAGAELEPHVEETLERIRGHVRMTILTNNALEAAQEALQRTGIAPFFEHIAGREQMTSLKPSPSGVFHLLSQYPGIRPELWLSVGDSWIDGKAAQQAGISFLAYNARMTELERRGVPSIGHIRSMRELDNYL</sequence>
<dbReference type="NCBIfam" id="TIGR01549">
    <property type="entry name" value="HAD-SF-IA-v1"/>
    <property type="match status" value="1"/>
</dbReference>
<dbReference type="PANTHER" id="PTHR43434:SF1">
    <property type="entry name" value="PHOSPHOGLYCOLATE PHOSPHATASE"/>
    <property type="match status" value="1"/>
</dbReference>
<dbReference type="InterPro" id="IPR050155">
    <property type="entry name" value="HAD-like_hydrolase_sf"/>
</dbReference>
<dbReference type="SUPFAM" id="SSF56784">
    <property type="entry name" value="HAD-like"/>
    <property type="match status" value="1"/>
</dbReference>
<dbReference type="InterPro" id="IPR006439">
    <property type="entry name" value="HAD-SF_hydro_IA"/>
</dbReference>
<organism evidence="1 2">
    <name type="scientific">Paenibacillus ginsengarvi</name>
    <dbReference type="NCBI Taxonomy" id="400777"/>
    <lineage>
        <taxon>Bacteria</taxon>
        <taxon>Bacillati</taxon>
        <taxon>Bacillota</taxon>
        <taxon>Bacilli</taxon>
        <taxon>Bacillales</taxon>
        <taxon>Paenibacillaceae</taxon>
        <taxon>Paenibacillus</taxon>
    </lineage>
</organism>
<dbReference type="SFLD" id="SFLDG01129">
    <property type="entry name" value="C1.5:_HAD__Beta-PGM__Phosphata"/>
    <property type="match status" value="1"/>
</dbReference>
<dbReference type="InterPro" id="IPR023198">
    <property type="entry name" value="PGP-like_dom2"/>
</dbReference>
<accession>A0A3B0CMF2</accession>
<dbReference type="PANTHER" id="PTHR43434">
    <property type="entry name" value="PHOSPHOGLYCOLATE PHOSPHATASE"/>
    <property type="match status" value="1"/>
</dbReference>
<dbReference type="InterPro" id="IPR023214">
    <property type="entry name" value="HAD_sf"/>
</dbReference>
<dbReference type="GO" id="GO:0005829">
    <property type="term" value="C:cytosol"/>
    <property type="evidence" value="ECO:0007669"/>
    <property type="project" value="TreeGrafter"/>
</dbReference>
<dbReference type="OrthoDB" id="9807630at2"/>
<name>A0A3B0CMF2_9BACL</name>
<protein>
    <submittedName>
        <fullName evidence="1">HAD family hydrolase</fullName>
    </submittedName>
</protein>
<dbReference type="EMBL" id="RBAH01000001">
    <property type="protein sequence ID" value="RKN86573.1"/>
    <property type="molecule type" value="Genomic_DNA"/>
</dbReference>
<dbReference type="Gene3D" id="1.10.150.240">
    <property type="entry name" value="Putative phosphatase, domain 2"/>
    <property type="match status" value="1"/>
</dbReference>
<dbReference type="InterPro" id="IPR036412">
    <property type="entry name" value="HAD-like_sf"/>
</dbReference>
<dbReference type="Gene3D" id="3.40.50.1000">
    <property type="entry name" value="HAD superfamily/HAD-like"/>
    <property type="match status" value="1"/>
</dbReference>
<reference evidence="1 2" key="1">
    <citation type="journal article" date="2007" name="Int. J. Syst. Evol. Microbiol.">
        <title>Paenibacillus ginsengarvi sp. nov., isolated from soil from ginseng cultivation.</title>
        <authorList>
            <person name="Yoon M.H."/>
            <person name="Ten L.N."/>
            <person name="Im W.T."/>
        </authorList>
    </citation>
    <scope>NUCLEOTIDE SEQUENCE [LARGE SCALE GENOMIC DNA]</scope>
    <source>
        <strain evidence="1 2">KCTC 13059</strain>
    </source>
</reference>
<gene>
    <name evidence="1" type="ORF">D7M11_00985</name>
</gene>
<comment type="caution">
    <text evidence="1">The sequence shown here is derived from an EMBL/GenBank/DDBJ whole genome shotgun (WGS) entry which is preliminary data.</text>
</comment>
<evidence type="ECO:0000313" key="2">
    <source>
        <dbReference type="Proteomes" id="UP000282311"/>
    </source>
</evidence>
<dbReference type="GO" id="GO:0008967">
    <property type="term" value="F:phosphoglycolate phosphatase activity"/>
    <property type="evidence" value="ECO:0007669"/>
    <property type="project" value="TreeGrafter"/>
</dbReference>
<dbReference type="Proteomes" id="UP000282311">
    <property type="component" value="Unassembled WGS sequence"/>
</dbReference>
<dbReference type="AlphaFoldDB" id="A0A3B0CMF2"/>
<keyword evidence="1" id="KW-0378">Hydrolase</keyword>
<dbReference type="Pfam" id="PF00702">
    <property type="entry name" value="Hydrolase"/>
    <property type="match status" value="1"/>
</dbReference>
<keyword evidence="2" id="KW-1185">Reference proteome</keyword>
<proteinExistence type="predicted"/>
<dbReference type="SFLD" id="SFLDS00003">
    <property type="entry name" value="Haloacid_Dehalogenase"/>
    <property type="match status" value="1"/>
</dbReference>
<dbReference type="RefSeq" id="WP_120745279.1">
    <property type="nucleotide sequence ID" value="NZ_RBAH01000001.1"/>
</dbReference>